<evidence type="ECO:0000313" key="4">
    <source>
        <dbReference type="Proteomes" id="UP000245631"/>
    </source>
</evidence>
<dbReference type="RefSeq" id="WP_109662954.1">
    <property type="nucleotide sequence ID" value="NZ_QGGH01000002.1"/>
</dbReference>
<feature type="signal peptide" evidence="2">
    <location>
        <begin position="1"/>
        <end position="20"/>
    </location>
</feature>
<feature type="chain" id="PRO_5034867021" evidence="2">
    <location>
        <begin position="21"/>
        <end position="79"/>
    </location>
</feature>
<sequence length="79" mass="8019">MNRISLIAAAILVATGSAFAGSDHYNSTSANQPAAPVAGVDHAVTGAVKNTNMAEHKAAGTKTKTTTDWPEPGQGIWGN</sequence>
<protein>
    <submittedName>
        <fullName evidence="3">Uncharacterized protein DUF680</fullName>
    </submittedName>
</protein>
<organism evidence="3 4">
    <name type="scientific">Rhizobium loti</name>
    <name type="common">Mesorhizobium loti</name>
    <dbReference type="NCBI Taxonomy" id="381"/>
    <lineage>
        <taxon>Bacteria</taxon>
        <taxon>Pseudomonadati</taxon>
        <taxon>Pseudomonadota</taxon>
        <taxon>Alphaproteobacteria</taxon>
        <taxon>Hyphomicrobiales</taxon>
        <taxon>Phyllobacteriaceae</taxon>
        <taxon>Mesorhizobium</taxon>
    </lineage>
</organism>
<keyword evidence="2" id="KW-0732">Signal</keyword>
<dbReference type="Pfam" id="PF05079">
    <property type="entry name" value="DUF680"/>
    <property type="match status" value="1"/>
</dbReference>
<proteinExistence type="predicted"/>
<dbReference type="GeneID" id="61051850"/>
<dbReference type="AlphaFoldDB" id="A0A8E2WHR4"/>
<evidence type="ECO:0000313" key="3">
    <source>
        <dbReference type="EMBL" id="PWJ93041.1"/>
    </source>
</evidence>
<dbReference type="InterPro" id="IPR007771">
    <property type="entry name" value="DUF680"/>
</dbReference>
<evidence type="ECO:0000256" key="1">
    <source>
        <dbReference type="SAM" id="MobiDB-lite"/>
    </source>
</evidence>
<gene>
    <name evidence="3" type="ORF">C8D77_102818</name>
</gene>
<evidence type="ECO:0000256" key="2">
    <source>
        <dbReference type="SAM" id="SignalP"/>
    </source>
</evidence>
<dbReference type="EMBL" id="QGGH01000002">
    <property type="protein sequence ID" value="PWJ93041.1"/>
    <property type="molecule type" value="Genomic_DNA"/>
</dbReference>
<comment type="caution">
    <text evidence="3">The sequence shown here is derived from an EMBL/GenBank/DDBJ whole genome shotgun (WGS) entry which is preliminary data.</text>
</comment>
<accession>A0A8E2WHR4</accession>
<feature type="region of interest" description="Disordered" evidence="1">
    <location>
        <begin position="51"/>
        <end position="79"/>
    </location>
</feature>
<dbReference type="Proteomes" id="UP000245631">
    <property type="component" value="Unassembled WGS sequence"/>
</dbReference>
<reference evidence="3 4" key="1">
    <citation type="submission" date="2018-05" db="EMBL/GenBank/DDBJ databases">
        <title>Genomic Encyclopedia of Type Strains, Phase IV (KMG-IV): sequencing the most valuable type-strain genomes for metagenomic binning, comparative biology and taxonomic classification.</title>
        <authorList>
            <person name="Goeker M."/>
        </authorList>
    </citation>
    <scope>NUCLEOTIDE SEQUENCE [LARGE SCALE GENOMIC DNA]</scope>
    <source>
        <strain evidence="3 4">DSM 2626</strain>
    </source>
</reference>
<name>A0A8E2WHR4_RHILI</name>